<name>A0A150JKD9_9EURY</name>
<keyword evidence="1" id="KW-1133">Transmembrane helix</keyword>
<accession>A0A150JKD9</accession>
<dbReference type="EMBL" id="LNJE01000010">
    <property type="protein sequence ID" value="KYC57719.1"/>
    <property type="molecule type" value="Genomic_DNA"/>
</dbReference>
<feature type="transmembrane region" description="Helical" evidence="1">
    <location>
        <begin position="36"/>
        <end position="56"/>
    </location>
</feature>
<proteinExistence type="predicted"/>
<keyword evidence="1" id="KW-0472">Membrane</keyword>
<organism evidence="2">
    <name type="scientific">Candidatus Methanofastidiosum methylothiophilum</name>
    <dbReference type="NCBI Taxonomy" id="1705564"/>
    <lineage>
        <taxon>Archaea</taxon>
        <taxon>Methanobacteriati</taxon>
        <taxon>Methanobacteriota</taxon>
        <taxon>Stenosarchaea group</taxon>
        <taxon>Candidatus Methanofastidiosia</taxon>
        <taxon>Candidatus Methanofastidiosales</taxon>
        <taxon>Candidatus Methanofastidiosaceae</taxon>
        <taxon>Candidatus Methanofastidiosum</taxon>
    </lineage>
</organism>
<sequence length="169" mass="19422">MKISQEILNEYIEMKVRDKMPKEEKPEPPKGGSNFWFVYFIAALIGLYFGLSTIAVKNSIKRITIIRAVDCKDPKDCQDFVLSANINGRNTKEIKWDITIGNDTLIEHRQNKEQIVIAISDTLPETISTLQNTLGKMYGKYNADIYINLESPRITNLIELSLYGQKSWF</sequence>
<dbReference type="AlphaFoldDB" id="A0A150JKD9"/>
<evidence type="ECO:0000256" key="1">
    <source>
        <dbReference type="SAM" id="Phobius"/>
    </source>
</evidence>
<gene>
    <name evidence="2" type="ORF">APG09_00964</name>
</gene>
<reference evidence="2" key="1">
    <citation type="journal article" date="2016" name="ISME J.">
        <title>Chasing the elusive Euryarchaeota class WSA2: genomes reveal a uniquely fastidious methyl-reducing methanogen.</title>
        <authorList>
            <person name="Nobu M.K."/>
            <person name="Narihiro T."/>
            <person name="Kuroda K."/>
            <person name="Mei R."/>
            <person name="Liu W.T."/>
        </authorList>
    </citation>
    <scope>NUCLEOTIDE SEQUENCE [LARGE SCALE GENOMIC DNA]</scope>
    <source>
        <strain evidence="2">ADurb1213_Bin02801</strain>
    </source>
</reference>
<comment type="caution">
    <text evidence="2">The sequence shown here is derived from an EMBL/GenBank/DDBJ whole genome shotgun (WGS) entry which is preliminary data.</text>
</comment>
<evidence type="ECO:0000313" key="2">
    <source>
        <dbReference type="EMBL" id="KYC57719.1"/>
    </source>
</evidence>
<keyword evidence="1" id="KW-0812">Transmembrane</keyword>
<protein>
    <submittedName>
        <fullName evidence="2">Uncharacterized protein</fullName>
    </submittedName>
</protein>